<gene>
    <name evidence="1" type="ORF">ENG63_10400</name>
</gene>
<protein>
    <submittedName>
        <fullName evidence="1">Uncharacterized protein</fullName>
    </submittedName>
</protein>
<evidence type="ECO:0000313" key="1">
    <source>
        <dbReference type="EMBL" id="HDD45249.1"/>
    </source>
</evidence>
<comment type="caution">
    <text evidence="1">The sequence shown here is derived from an EMBL/GenBank/DDBJ whole genome shotgun (WGS) entry which is preliminary data.</text>
</comment>
<sequence length="110" mass="12819">METKKENTEAYKIARATVKFFSEKHKNIEKKDWEKRKLEYIGKIPVSSVENRFYEVYLLTGSPNRALIFVNDNFSICLCLLCGKSKTFMFTRLKNGLLMDVDTGKVIKVK</sequence>
<dbReference type="EMBL" id="DRBS01000384">
    <property type="protein sequence ID" value="HDD45249.1"/>
    <property type="molecule type" value="Genomic_DNA"/>
</dbReference>
<dbReference type="AlphaFoldDB" id="A0A7C0Y6Z8"/>
<organism evidence="1">
    <name type="scientific">Desulfofervidus auxilii</name>
    <dbReference type="NCBI Taxonomy" id="1621989"/>
    <lineage>
        <taxon>Bacteria</taxon>
        <taxon>Pseudomonadati</taxon>
        <taxon>Thermodesulfobacteriota</taxon>
        <taxon>Candidatus Desulfofervidia</taxon>
        <taxon>Candidatus Desulfofervidales</taxon>
        <taxon>Candidatus Desulfofervidaceae</taxon>
        <taxon>Candidatus Desulfofervidus</taxon>
    </lineage>
</organism>
<reference evidence="1" key="1">
    <citation type="journal article" date="2020" name="mSystems">
        <title>Genome- and Community-Level Interaction Insights into Carbon Utilization and Element Cycling Functions of Hydrothermarchaeota in Hydrothermal Sediment.</title>
        <authorList>
            <person name="Zhou Z."/>
            <person name="Liu Y."/>
            <person name="Xu W."/>
            <person name="Pan J."/>
            <person name="Luo Z.H."/>
            <person name="Li M."/>
        </authorList>
    </citation>
    <scope>NUCLEOTIDE SEQUENCE [LARGE SCALE GENOMIC DNA]</scope>
    <source>
        <strain evidence="1">HyVt-233</strain>
    </source>
</reference>
<name>A0A7C0Y6Z8_DESA2</name>
<accession>A0A7C0Y6Z8</accession>
<dbReference type="Proteomes" id="UP000886289">
    <property type="component" value="Unassembled WGS sequence"/>
</dbReference>
<proteinExistence type="predicted"/>